<evidence type="ECO:0000313" key="3">
    <source>
        <dbReference type="Proteomes" id="UP001519460"/>
    </source>
</evidence>
<protein>
    <submittedName>
        <fullName evidence="2">Uncharacterized protein</fullName>
    </submittedName>
</protein>
<evidence type="ECO:0000313" key="2">
    <source>
        <dbReference type="EMBL" id="KAK7465902.1"/>
    </source>
</evidence>
<gene>
    <name evidence="2" type="ORF">BaRGS_00037554</name>
</gene>
<evidence type="ECO:0000256" key="1">
    <source>
        <dbReference type="SAM" id="MobiDB-lite"/>
    </source>
</evidence>
<dbReference type="AlphaFoldDB" id="A0ABD0J8D8"/>
<proteinExistence type="predicted"/>
<dbReference type="EMBL" id="JACVVK020000566">
    <property type="protein sequence ID" value="KAK7465902.1"/>
    <property type="molecule type" value="Genomic_DNA"/>
</dbReference>
<organism evidence="2 3">
    <name type="scientific">Batillaria attramentaria</name>
    <dbReference type="NCBI Taxonomy" id="370345"/>
    <lineage>
        <taxon>Eukaryota</taxon>
        <taxon>Metazoa</taxon>
        <taxon>Spiralia</taxon>
        <taxon>Lophotrochozoa</taxon>
        <taxon>Mollusca</taxon>
        <taxon>Gastropoda</taxon>
        <taxon>Caenogastropoda</taxon>
        <taxon>Sorbeoconcha</taxon>
        <taxon>Cerithioidea</taxon>
        <taxon>Batillariidae</taxon>
        <taxon>Batillaria</taxon>
    </lineage>
</organism>
<comment type="caution">
    <text evidence="2">The sequence shown here is derived from an EMBL/GenBank/DDBJ whole genome shotgun (WGS) entry which is preliminary data.</text>
</comment>
<feature type="compositionally biased region" description="Pro residues" evidence="1">
    <location>
        <begin position="114"/>
        <end position="125"/>
    </location>
</feature>
<accession>A0ABD0J8D8</accession>
<dbReference type="Proteomes" id="UP001519460">
    <property type="component" value="Unassembled WGS sequence"/>
</dbReference>
<feature type="region of interest" description="Disordered" evidence="1">
    <location>
        <begin position="110"/>
        <end position="136"/>
    </location>
</feature>
<name>A0ABD0J8D8_9CAEN</name>
<keyword evidence="3" id="KW-1185">Reference proteome</keyword>
<reference evidence="2 3" key="1">
    <citation type="journal article" date="2023" name="Sci. Data">
        <title>Genome assembly of the Korean intertidal mud-creeper Batillaria attramentaria.</title>
        <authorList>
            <person name="Patra A.K."/>
            <person name="Ho P.T."/>
            <person name="Jun S."/>
            <person name="Lee S.J."/>
            <person name="Kim Y."/>
            <person name="Won Y.J."/>
        </authorList>
    </citation>
    <scope>NUCLEOTIDE SEQUENCE [LARGE SCALE GENOMIC DNA]</scope>
    <source>
        <strain evidence="2">Wonlab-2016</strain>
    </source>
</reference>
<sequence>MTIPTRKPIHNHKNPDSKVHIVYTRTKRFKQHIVLVGKAQSFNIAAYRFTAVTAKPPQKSTVTKKRPTGLFIKRYICYTIVTNFTSGLHSSVLGGLSFIYSVSDLLHHSNPIEGPGPGPGYPPGGPGDDQAGPVDD</sequence>